<dbReference type="KEGG" id="bvc:CEP68_05090"/>
<name>A0A1Z3U6M8_BREVE</name>
<dbReference type="EMBL" id="CP022048">
    <property type="protein sequence ID" value="ASE38921.1"/>
    <property type="molecule type" value="Genomic_DNA"/>
</dbReference>
<dbReference type="Proteomes" id="UP000197050">
    <property type="component" value="Chromosome"/>
</dbReference>
<accession>A0A1Z3U6M8</accession>
<sequence>MPFQPTSPPAPPIFGKRRVLPLTAEQKAALVAKAEEAARAEWRARRDAYLEARFQENMAKLRASIGEAEHAVARRRLGAMGGEILRGLAGFAVGLRLGC</sequence>
<protein>
    <submittedName>
        <fullName evidence="1">Uncharacterized protein</fullName>
    </submittedName>
</protein>
<organism evidence="1 2">
    <name type="scientific">Brevundimonas vesicularis</name>
    <name type="common">Pseudomonas vesicularis</name>
    <dbReference type="NCBI Taxonomy" id="41276"/>
    <lineage>
        <taxon>Bacteria</taxon>
        <taxon>Pseudomonadati</taxon>
        <taxon>Pseudomonadota</taxon>
        <taxon>Alphaproteobacteria</taxon>
        <taxon>Caulobacterales</taxon>
        <taxon>Caulobacteraceae</taxon>
        <taxon>Brevundimonas</taxon>
    </lineage>
</organism>
<dbReference type="AlphaFoldDB" id="A0A1Z3U6M8"/>
<dbReference type="GeneID" id="34014305"/>
<evidence type="ECO:0000313" key="1">
    <source>
        <dbReference type="EMBL" id="ASE38921.1"/>
    </source>
</evidence>
<reference evidence="2" key="1">
    <citation type="submission" date="2017-06" db="EMBL/GenBank/DDBJ databases">
        <title>FDA dAtabase for Regulatory Grade micrObial Sequences (FDA-ARGOS): Supporting development and validation of Infectious Disease Dx tests.</title>
        <authorList>
            <person name="Minogue T."/>
            <person name="Wolcott M."/>
            <person name="Wasieloski L."/>
            <person name="Aguilar W."/>
            <person name="Moore D."/>
            <person name="Tallon L."/>
            <person name="Sadzewicz L."/>
            <person name="Sengamalay N."/>
            <person name="Ott S."/>
            <person name="Godinez A."/>
            <person name="Nagaraj S."/>
            <person name="Nadendla S."/>
            <person name="Geyer C."/>
            <person name="Sichtig H."/>
        </authorList>
    </citation>
    <scope>NUCLEOTIDE SEQUENCE [LARGE SCALE GENOMIC DNA]</scope>
    <source>
        <strain evidence="2">FDAARGOS_289</strain>
    </source>
</reference>
<evidence type="ECO:0000313" key="2">
    <source>
        <dbReference type="Proteomes" id="UP000197050"/>
    </source>
</evidence>
<gene>
    <name evidence="1" type="ORF">CEP68_05090</name>
</gene>
<proteinExistence type="predicted"/>
<dbReference type="RefSeq" id="WP_088582388.1">
    <property type="nucleotide sequence ID" value="NZ_CP022048.2"/>
</dbReference>